<dbReference type="RefSeq" id="WP_271314884.1">
    <property type="nucleotide sequence ID" value="NZ_JABXJJ020000003.1"/>
</dbReference>
<comment type="caution">
    <text evidence="1">The sequence shown here is derived from an EMBL/GenBank/DDBJ whole genome shotgun (WGS) entry which is preliminary data.</text>
</comment>
<sequence length="171" mass="19028">MTEAELAEEMNRVLLARTSRSGDYTDRTIRRFLSGQTRWPQSRAQLALTTIFRSTAQELGFIDPRKPRQGAEDPVRRRDFASNAVGLTAASVLPLASTSASLRVGMADADRLESAFAQLVHAETSMAGRSIWKRAHLPFLATALRLHDAPNLIRSRLGYRNRRAVLLNLIG</sequence>
<reference evidence="1" key="1">
    <citation type="submission" date="2023-05" db="EMBL/GenBank/DDBJ databases">
        <title>Streptantibioticus silvisoli sp. nov., acidotolerant actinomycetes 1 from pine litter.</title>
        <authorList>
            <person name="Swiecimska M."/>
            <person name="Golinska P."/>
            <person name="Sangal V."/>
            <person name="Wachnowicz B."/>
            <person name="Goodfellow M."/>
        </authorList>
    </citation>
    <scope>NUCLEOTIDE SEQUENCE</scope>
    <source>
        <strain evidence="1">SL13</strain>
    </source>
</reference>
<protein>
    <submittedName>
        <fullName evidence="1">Uncharacterized protein</fullName>
    </submittedName>
</protein>
<organism evidence="1">
    <name type="scientific">Streptantibioticus silvisoli</name>
    <dbReference type="NCBI Taxonomy" id="2705255"/>
    <lineage>
        <taxon>Bacteria</taxon>
        <taxon>Bacillati</taxon>
        <taxon>Actinomycetota</taxon>
        <taxon>Actinomycetes</taxon>
        <taxon>Kitasatosporales</taxon>
        <taxon>Streptomycetaceae</taxon>
        <taxon>Streptantibioticus</taxon>
    </lineage>
</organism>
<evidence type="ECO:0000313" key="1">
    <source>
        <dbReference type="EMBL" id="MDI5968372.1"/>
    </source>
</evidence>
<dbReference type="EMBL" id="JABXJJ020000003">
    <property type="protein sequence ID" value="MDI5968372.1"/>
    <property type="molecule type" value="Genomic_DNA"/>
</dbReference>
<dbReference type="AlphaFoldDB" id="A0AA90H1D6"/>
<gene>
    <name evidence="1" type="ORF">POF50_003240</name>
</gene>
<accession>A0AA90H1D6</accession>
<proteinExistence type="predicted"/>
<name>A0AA90H1D6_9ACTN</name>